<dbReference type="SUPFAM" id="SSF55729">
    <property type="entry name" value="Acyl-CoA N-acyltransferases (Nat)"/>
    <property type="match status" value="1"/>
</dbReference>
<evidence type="ECO:0000259" key="1">
    <source>
        <dbReference type="PROSITE" id="PS51186"/>
    </source>
</evidence>
<dbReference type="Pfam" id="PF13302">
    <property type="entry name" value="Acetyltransf_3"/>
    <property type="match status" value="1"/>
</dbReference>
<evidence type="ECO:0000313" key="2">
    <source>
        <dbReference type="EMBL" id="SMG44366.1"/>
    </source>
</evidence>
<accession>A0A1X7KSD5</accession>
<dbReference type="PANTHER" id="PTHR43792">
    <property type="entry name" value="GNAT FAMILY, PUTATIVE (AFU_ORTHOLOGUE AFUA_3G00765)-RELATED-RELATED"/>
    <property type="match status" value="1"/>
</dbReference>
<dbReference type="PANTHER" id="PTHR43792:SF1">
    <property type="entry name" value="N-ACETYLTRANSFERASE DOMAIN-CONTAINING PROTEIN"/>
    <property type="match status" value="1"/>
</dbReference>
<proteinExistence type="predicted"/>
<dbReference type="InterPro" id="IPR051531">
    <property type="entry name" value="N-acetyltransferase"/>
</dbReference>
<dbReference type="InterPro" id="IPR016181">
    <property type="entry name" value="Acyl_CoA_acyltransferase"/>
</dbReference>
<gene>
    <name evidence="2" type="ORF">SAMN06295960_2642</name>
</gene>
<dbReference type="Gene3D" id="3.40.630.30">
    <property type="match status" value="1"/>
</dbReference>
<dbReference type="PROSITE" id="PS51186">
    <property type="entry name" value="GNAT"/>
    <property type="match status" value="1"/>
</dbReference>
<name>A0A1X7KSD5_9BACL</name>
<keyword evidence="2" id="KW-0808">Transferase</keyword>
<sequence>MSLSLSHPVRLRPMSLDDLEFVSRLECDPEQWPFEESVAPCAEAVYDKYRQELNEQEQREHYNDIVEIEEQGEWRSIGMMQIWSYVAHRKSWELGYALASPYEGKGYATHALHQMLQFAFEELRAHKVVAMCHEDNIRSIQLLERVGMRREGIFKEELNWRGQWKDQYFYAILEHEYKRPIDPQS</sequence>
<dbReference type="AlphaFoldDB" id="A0A1X7KSD5"/>
<protein>
    <submittedName>
        <fullName evidence="2">Protein N-acetyltransferase, RimJ/RimL family</fullName>
    </submittedName>
</protein>
<dbReference type="RefSeq" id="WP_244903393.1">
    <property type="nucleotide sequence ID" value="NZ_FXAZ01000003.1"/>
</dbReference>
<dbReference type="STRING" id="1852522.SAMN06295960_2642"/>
<dbReference type="GO" id="GO:0016747">
    <property type="term" value="F:acyltransferase activity, transferring groups other than amino-acyl groups"/>
    <property type="evidence" value="ECO:0007669"/>
    <property type="project" value="InterPro"/>
</dbReference>
<evidence type="ECO:0000313" key="3">
    <source>
        <dbReference type="Proteomes" id="UP000193834"/>
    </source>
</evidence>
<dbReference type="InterPro" id="IPR000182">
    <property type="entry name" value="GNAT_dom"/>
</dbReference>
<keyword evidence="3" id="KW-1185">Reference proteome</keyword>
<dbReference type="EMBL" id="FXAZ01000003">
    <property type="protein sequence ID" value="SMG44366.1"/>
    <property type="molecule type" value="Genomic_DNA"/>
</dbReference>
<feature type="domain" description="N-acetyltransferase" evidence="1">
    <location>
        <begin position="9"/>
        <end position="170"/>
    </location>
</feature>
<reference evidence="2 3" key="1">
    <citation type="submission" date="2017-04" db="EMBL/GenBank/DDBJ databases">
        <authorList>
            <person name="Afonso C.L."/>
            <person name="Miller P.J."/>
            <person name="Scott M.A."/>
            <person name="Spackman E."/>
            <person name="Goraichik I."/>
            <person name="Dimitrov K.M."/>
            <person name="Suarez D.L."/>
            <person name="Swayne D.E."/>
        </authorList>
    </citation>
    <scope>NUCLEOTIDE SEQUENCE [LARGE SCALE GENOMIC DNA]</scope>
    <source>
        <strain evidence="2 3">11</strain>
    </source>
</reference>
<dbReference type="Proteomes" id="UP000193834">
    <property type="component" value="Unassembled WGS sequence"/>
</dbReference>
<organism evidence="2 3">
    <name type="scientific">Paenibacillus aquistagni</name>
    <dbReference type="NCBI Taxonomy" id="1852522"/>
    <lineage>
        <taxon>Bacteria</taxon>
        <taxon>Bacillati</taxon>
        <taxon>Bacillota</taxon>
        <taxon>Bacilli</taxon>
        <taxon>Bacillales</taxon>
        <taxon>Paenibacillaceae</taxon>
        <taxon>Paenibacillus</taxon>
    </lineage>
</organism>